<sequence>MHRVLVFAALAIGFSLAVPSLLSERSDEEKSVDLAAAERTPATSRTVRLDADRSGHFTAEFKINGRKVDGLIDTGATAVAINDTMARKLGVKLKPADFTHRVQTANGSVAVAPVLLKRIELGSIRVRDVRAVVIGDDSLAHTLIGMSFLKRLRSYRVENNTLILSL</sequence>
<gene>
    <name evidence="2" type="ORF">K1W69_12950</name>
</gene>
<dbReference type="Proteomes" id="UP001196509">
    <property type="component" value="Unassembled WGS sequence"/>
</dbReference>
<evidence type="ECO:0000256" key="1">
    <source>
        <dbReference type="SAM" id="SignalP"/>
    </source>
</evidence>
<evidence type="ECO:0000313" key="2">
    <source>
        <dbReference type="EMBL" id="MBW8638097.1"/>
    </source>
</evidence>
<dbReference type="SUPFAM" id="SSF50630">
    <property type="entry name" value="Acid proteases"/>
    <property type="match status" value="1"/>
</dbReference>
<dbReference type="NCBIfam" id="TIGR02281">
    <property type="entry name" value="clan_AA_DTGA"/>
    <property type="match status" value="1"/>
</dbReference>
<dbReference type="GO" id="GO:0004190">
    <property type="term" value="F:aspartic-type endopeptidase activity"/>
    <property type="evidence" value="ECO:0007669"/>
    <property type="project" value="InterPro"/>
</dbReference>
<comment type="caution">
    <text evidence="2">The sequence shown here is derived from an EMBL/GenBank/DDBJ whole genome shotgun (WGS) entry which is preliminary data.</text>
</comment>
<name>A0AAE2ZP23_9HYPH</name>
<protein>
    <submittedName>
        <fullName evidence="2">TIGR02281 family clan AA aspartic protease</fullName>
        <ecNumber evidence="2">3.4.23.-</ecNumber>
    </submittedName>
</protein>
<reference evidence="2" key="1">
    <citation type="submission" date="2021-08" db="EMBL/GenBank/DDBJ databases">
        <title>Hoeflea bacterium WL0058 sp. nov., isolated from the sediment.</title>
        <authorList>
            <person name="Wang L."/>
            <person name="Zhang D."/>
        </authorList>
    </citation>
    <scope>NUCLEOTIDE SEQUENCE</scope>
    <source>
        <strain evidence="2">WL0058</strain>
    </source>
</reference>
<keyword evidence="2" id="KW-0645">Protease</keyword>
<dbReference type="GO" id="GO:0006508">
    <property type="term" value="P:proteolysis"/>
    <property type="evidence" value="ECO:0007669"/>
    <property type="project" value="UniProtKB-KW"/>
</dbReference>
<keyword evidence="1" id="KW-0732">Signal</keyword>
<dbReference type="EMBL" id="JAICBX010000002">
    <property type="protein sequence ID" value="MBW8638097.1"/>
    <property type="molecule type" value="Genomic_DNA"/>
</dbReference>
<organism evidence="2 3">
    <name type="scientific">Flavimaribacter sediminis</name>
    <dbReference type="NCBI Taxonomy" id="2865987"/>
    <lineage>
        <taxon>Bacteria</taxon>
        <taxon>Pseudomonadati</taxon>
        <taxon>Pseudomonadota</taxon>
        <taxon>Alphaproteobacteria</taxon>
        <taxon>Hyphomicrobiales</taxon>
        <taxon>Rhizobiaceae</taxon>
        <taxon>Flavimaribacter</taxon>
    </lineage>
</organism>
<dbReference type="InterPro" id="IPR021109">
    <property type="entry name" value="Peptidase_aspartic_dom_sf"/>
</dbReference>
<dbReference type="InterPro" id="IPR011969">
    <property type="entry name" value="Clan_AA_Asp_peptidase_C"/>
</dbReference>
<dbReference type="CDD" id="cd05483">
    <property type="entry name" value="retropepsin_like_bacteria"/>
    <property type="match status" value="1"/>
</dbReference>
<proteinExistence type="predicted"/>
<dbReference type="InterPro" id="IPR034122">
    <property type="entry name" value="Retropepsin-like_bacterial"/>
</dbReference>
<accession>A0AAE2ZP23</accession>
<dbReference type="AlphaFoldDB" id="A0AAE2ZP23"/>
<dbReference type="EC" id="3.4.23.-" evidence="2"/>
<feature type="chain" id="PRO_5041940036" evidence="1">
    <location>
        <begin position="18"/>
        <end position="166"/>
    </location>
</feature>
<keyword evidence="2" id="KW-0378">Hydrolase</keyword>
<dbReference type="InterPro" id="IPR001969">
    <property type="entry name" value="Aspartic_peptidase_AS"/>
</dbReference>
<feature type="signal peptide" evidence="1">
    <location>
        <begin position="1"/>
        <end position="17"/>
    </location>
</feature>
<keyword evidence="3" id="KW-1185">Reference proteome</keyword>
<evidence type="ECO:0000313" key="3">
    <source>
        <dbReference type="Proteomes" id="UP001196509"/>
    </source>
</evidence>
<dbReference type="Gene3D" id="2.40.70.10">
    <property type="entry name" value="Acid Proteases"/>
    <property type="match status" value="1"/>
</dbReference>
<dbReference type="Pfam" id="PF13975">
    <property type="entry name" value="gag-asp_proteas"/>
    <property type="match status" value="1"/>
</dbReference>
<dbReference type="PROSITE" id="PS00141">
    <property type="entry name" value="ASP_PROTEASE"/>
    <property type="match status" value="1"/>
</dbReference>